<feature type="transmembrane region" description="Helical" evidence="11">
    <location>
        <begin position="120"/>
        <end position="141"/>
    </location>
</feature>
<dbReference type="SMART" id="SM01091">
    <property type="entry name" value="CorC_HlyC"/>
    <property type="match status" value="1"/>
</dbReference>
<dbReference type="PROSITE" id="PS51846">
    <property type="entry name" value="CNNM"/>
    <property type="match status" value="1"/>
</dbReference>
<keyword evidence="5" id="KW-0677">Repeat</keyword>
<accession>H6RG82</accession>
<dbReference type="InterPro" id="IPR000644">
    <property type="entry name" value="CBS_dom"/>
</dbReference>
<feature type="transmembrane region" description="Helical" evidence="11">
    <location>
        <begin position="162"/>
        <end position="181"/>
    </location>
</feature>
<dbReference type="PROSITE" id="PS51371">
    <property type="entry name" value="CBS"/>
    <property type="match status" value="2"/>
</dbReference>
<evidence type="ECO:0000256" key="5">
    <source>
        <dbReference type="ARBA" id="ARBA00022737"/>
    </source>
</evidence>
<dbReference type="SUPFAM" id="SSF56176">
    <property type="entry name" value="FAD-binding/transporter-associated domain-like"/>
    <property type="match status" value="1"/>
</dbReference>
<dbReference type="AlphaFoldDB" id="H6RG82"/>
<feature type="transmembrane region" description="Helical" evidence="11">
    <location>
        <begin position="85"/>
        <end position="108"/>
    </location>
</feature>
<feature type="domain" description="CBS" evidence="12">
    <location>
        <begin position="232"/>
        <end position="291"/>
    </location>
</feature>
<dbReference type="Pfam" id="PF03471">
    <property type="entry name" value="CorC_HlyC"/>
    <property type="match status" value="1"/>
</dbReference>
<dbReference type="InterPro" id="IPR036318">
    <property type="entry name" value="FAD-bd_PCMH-like_sf"/>
</dbReference>
<organism evidence="14">
    <name type="scientific">uncultured Flavobacteriia bacterium</name>
    <dbReference type="NCBI Taxonomy" id="212695"/>
    <lineage>
        <taxon>Bacteria</taxon>
        <taxon>Pseudomonadati</taxon>
        <taxon>Bacteroidota</taxon>
        <taxon>Flavobacteriia</taxon>
        <taxon>environmental samples</taxon>
    </lineage>
</organism>
<keyword evidence="7 9" id="KW-0129">CBS domain</keyword>
<dbReference type="InterPro" id="IPR046342">
    <property type="entry name" value="CBS_dom_sf"/>
</dbReference>
<reference evidence="14" key="2">
    <citation type="submission" date="2012-02" db="EMBL/GenBank/DDBJ databases">
        <authorList>
            <person name="Genoscope - CEA"/>
        </authorList>
    </citation>
    <scope>NUCLEOTIDE SEQUENCE</scope>
</reference>
<evidence type="ECO:0000256" key="7">
    <source>
        <dbReference type="ARBA" id="ARBA00023122"/>
    </source>
</evidence>
<sequence length="447" mass="50868">MESDSVPPSEPFSLIIWMAIMLAINASYYHLLISLVLITLLAFSALISGSEVAFFSITPAQIQDLKESEDKADFRVRNLLERPRLLLATILISNNFVNVSIIILFNFLMNQLLPDSSIQVIAVINAAILTPILVFFGEVSPKVFANQNNLFLARMTARFFKFLRGVTYPLGWLLVKTGLIIERRFENLNHEIDLDEIEKAIDLSTTDGSTQEDVEILKGIVHFGNTNVKQIMTPRVDIIAVQNAYSFGEILELVRESGYSRLPVYEETIDKIEGVLYLKDLLEHLDKGDDYLWQELIREPFFVPEAKKIDDLLREIQANRKHQAIVVDEYGGTKGLVTLEDILEEVLGEIRDEFDESFEQSYKKINKNSFVFDAKITLIDMCEALGIEEDEFEEFMAENGTLAGLILELAGELPKKESVFTYKKYVFTVLTMEKNRVGRVKLITENA</sequence>
<feature type="transmembrane region" description="Helical" evidence="11">
    <location>
        <begin position="12"/>
        <end position="29"/>
    </location>
</feature>
<evidence type="ECO:0000259" key="12">
    <source>
        <dbReference type="PROSITE" id="PS51371"/>
    </source>
</evidence>
<dbReference type="Gene3D" id="3.10.580.10">
    <property type="entry name" value="CBS-domain"/>
    <property type="match status" value="1"/>
</dbReference>
<protein>
    <submittedName>
        <fullName evidence="14">Gliding motility protein</fullName>
    </submittedName>
</protein>
<evidence type="ECO:0000256" key="3">
    <source>
        <dbReference type="ARBA" id="ARBA00022475"/>
    </source>
</evidence>
<feature type="domain" description="CNNM transmembrane" evidence="13">
    <location>
        <begin position="26"/>
        <end position="212"/>
    </location>
</feature>
<evidence type="ECO:0000256" key="11">
    <source>
        <dbReference type="SAM" id="Phobius"/>
    </source>
</evidence>
<evidence type="ECO:0000256" key="8">
    <source>
        <dbReference type="ARBA" id="ARBA00023136"/>
    </source>
</evidence>
<dbReference type="GO" id="GO:0050660">
    <property type="term" value="F:flavin adenine dinucleotide binding"/>
    <property type="evidence" value="ECO:0007669"/>
    <property type="project" value="InterPro"/>
</dbReference>
<proteinExistence type="inferred from homology"/>
<evidence type="ECO:0000259" key="13">
    <source>
        <dbReference type="PROSITE" id="PS51846"/>
    </source>
</evidence>
<reference evidence="14" key="1">
    <citation type="journal article" date="2012" name="Environ. Microbiol.">
        <title>Genomic content of uncultured Bacteroidetes from contrasting oceanic provinces in the North Atlantic Ocean.</title>
        <authorList>
            <person name="Gomez-Pereira P.R."/>
            <person name="Schuler M."/>
            <person name="Fuchs B.M."/>
            <person name="Bennke C."/>
            <person name="Teeling H."/>
            <person name="Waldmann J."/>
            <person name="Richter M."/>
            <person name="Barbe V."/>
            <person name="Bataille E."/>
            <person name="Glockner F.O."/>
            <person name="Amann R."/>
        </authorList>
    </citation>
    <scope>NUCLEOTIDE SEQUENCE</scope>
</reference>
<comment type="similarity">
    <text evidence="2">Belongs to the UPF0053 family.</text>
</comment>
<dbReference type="InterPro" id="IPR016169">
    <property type="entry name" value="FAD-bd_PCMH_sub2"/>
</dbReference>
<evidence type="ECO:0000256" key="6">
    <source>
        <dbReference type="ARBA" id="ARBA00022989"/>
    </source>
</evidence>
<dbReference type="CDD" id="cd04590">
    <property type="entry name" value="CBS_pair_CorC_HlyC_assoc"/>
    <property type="match status" value="1"/>
</dbReference>
<name>H6RG82_9BACT</name>
<dbReference type="NCBIfam" id="TIGR03520">
    <property type="entry name" value="GldE"/>
    <property type="match status" value="1"/>
</dbReference>
<dbReference type="EMBL" id="FO117597">
    <property type="protein sequence ID" value="CCG00043.1"/>
    <property type="molecule type" value="Genomic_DNA"/>
</dbReference>
<dbReference type="Pfam" id="PF01595">
    <property type="entry name" value="CNNM"/>
    <property type="match status" value="1"/>
</dbReference>
<evidence type="ECO:0000256" key="9">
    <source>
        <dbReference type="PROSITE-ProRule" id="PRU00703"/>
    </source>
</evidence>
<evidence type="ECO:0000256" key="4">
    <source>
        <dbReference type="ARBA" id="ARBA00022692"/>
    </source>
</evidence>
<keyword evidence="4 10" id="KW-0812">Transmembrane</keyword>
<dbReference type="Gene3D" id="3.30.465.10">
    <property type="match status" value="1"/>
</dbReference>
<gene>
    <name evidence="14" type="primary">gldE</name>
    <name evidence="14" type="ORF">VIS_S3CHB70004</name>
</gene>
<dbReference type="PANTHER" id="PTHR22777">
    <property type="entry name" value="HEMOLYSIN-RELATED"/>
    <property type="match status" value="1"/>
</dbReference>
<evidence type="ECO:0000313" key="14">
    <source>
        <dbReference type="EMBL" id="CCG00043.1"/>
    </source>
</evidence>
<dbReference type="InterPro" id="IPR005170">
    <property type="entry name" value="Transptr-assoc_dom"/>
</dbReference>
<keyword evidence="3" id="KW-1003">Cell membrane</keyword>
<dbReference type="InterPro" id="IPR019862">
    <property type="entry name" value="Motility-assoc_prot_GldE"/>
</dbReference>
<dbReference type="PANTHER" id="PTHR22777:SF32">
    <property type="entry name" value="UPF0053 INNER MEMBRANE PROTEIN YFJD"/>
    <property type="match status" value="1"/>
</dbReference>
<dbReference type="SUPFAM" id="SSF54631">
    <property type="entry name" value="CBS-domain pair"/>
    <property type="match status" value="1"/>
</dbReference>
<evidence type="ECO:0000256" key="2">
    <source>
        <dbReference type="ARBA" id="ARBA00006337"/>
    </source>
</evidence>
<dbReference type="FunFam" id="3.10.580.10:FF:000002">
    <property type="entry name" value="Magnesium/cobalt efflux protein CorC"/>
    <property type="match status" value="1"/>
</dbReference>
<dbReference type="InterPro" id="IPR044751">
    <property type="entry name" value="Ion_transp-like_CBS"/>
</dbReference>
<dbReference type="GO" id="GO:0005886">
    <property type="term" value="C:plasma membrane"/>
    <property type="evidence" value="ECO:0007669"/>
    <property type="project" value="UniProtKB-SubCell"/>
</dbReference>
<keyword evidence="8 10" id="KW-0472">Membrane</keyword>
<dbReference type="InterPro" id="IPR002550">
    <property type="entry name" value="CNNM"/>
</dbReference>
<feature type="domain" description="CBS" evidence="12">
    <location>
        <begin position="296"/>
        <end position="353"/>
    </location>
</feature>
<dbReference type="SMART" id="SM00116">
    <property type="entry name" value="CBS"/>
    <property type="match status" value="2"/>
</dbReference>
<keyword evidence="6 10" id="KW-1133">Transmembrane helix</keyword>
<comment type="subcellular location">
    <subcellularLocation>
        <location evidence="1">Cell membrane</location>
        <topology evidence="1">Multi-pass membrane protein</topology>
    </subcellularLocation>
</comment>
<dbReference type="Pfam" id="PF00571">
    <property type="entry name" value="CBS"/>
    <property type="match status" value="2"/>
</dbReference>
<evidence type="ECO:0000256" key="1">
    <source>
        <dbReference type="ARBA" id="ARBA00004651"/>
    </source>
</evidence>
<evidence type="ECO:0000256" key="10">
    <source>
        <dbReference type="PROSITE-ProRule" id="PRU01193"/>
    </source>
</evidence>